<accession>A0ABT1QL59</accession>
<feature type="transmembrane region" description="Helical" evidence="1">
    <location>
        <begin position="12"/>
        <end position="32"/>
    </location>
</feature>
<protein>
    <submittedName>
        <fullName evidence="2">DUF2269 domain-containing protein</fullName>
    </submittedName>
</protein>
<dbReference type="RefSeq" id="WP_255910303.1">
    <property type="nucleotide sequence ID" value="NZ_JANFQO010000001.1"/>
</dbReference>
<gene>
    <name evidence="2" type="ORF">NM961_00945</name>
</gene>
<reference evidence="2" key="1">
    <citation type="submission" date="2022-07" db="EMBL/GenBank/DDBJ databases">
        <title>Tahibacter sp., a new gammaproteobacterium isolated from the silt sample collected at pig farm.</title>
        <authorList>
            <person name="Chen H."/>
        </authorList>
    </citation>
    <scope>NUCLEOTIDE SEQUENCE</scope>
    <source>
        <strain evidence="2">P2K</strain>
    </source>
</reference>
<keyword evidence="1" id="KW-1133">Transmembrane helix</keyword>
<evidence type="ECO:0000256" key="1">
    <source>
        <dbReference type="SAM" id="Phobius"/>
    </source>
</evidence>
<proteinExistence type="predicted"/>
<dbReference type="Proteomes" id="UP001165498">
    <property type="component" value="Unassembled WGS sequence"/>
</dbReference>
<evidence type="ECO:0000313" key="2">
    <source>
        <dbReference type="EMBL" id="MCQ4163264.1"/>
    </source>
</evidence>
<keyword evidence="3" id="KW-1185">Reference proteome</keyword>
<name>A0ABT1QL59_9GAMM</name>
<dbReference type="EMBL" id="JANFQO010000001">
    <property type="protein sequence ID" value="MCQ4163264.1"/>
    <property type="molecule type" value="Genomic_DNA"/>
</dbReference>
<organism evidence="2 3">
    <name type="scientific">Tahibacter harae</name>
    <dbReference type="NCBI Taxonomy" id="2963937"/>
    <lineage>
        <taxon>Bacteria</taxon>
        <taxon>Pseudomonadati</taxon>
        <taxon>Pseudomonadota</taxon>
        <taxon>Gammaproteobacteria</taxon>
        <taxon>Lysobacterales</taxon>
        <taxon>Rhodanobacteraceae</taxon>
        <taxon>Tahibacter</taxon>
    </lineage>
</organism>
<evidence type="ECO:0000313" key="3">
    <source>
        <dbReference type="Proteomes" id="UP001165498"/>
    </source>
</evidence>
<feature type="transmembrane region" description="Helical" evidence="1">
    <location>
        <begin position="131"/>
        <end position="150"/>
    </location>
</feature>
<dbReference type="Pfam" id="PF10027">
    <property type="entry name" value="DUF2269"/>
    <property type="match status" value="1"/>
</dbReference>
<sequence length="155" mass="17221">MDYLVVKWIHVLSATIVFGTGVGSAWYFLVAARSRDPRIVAFVAEALVLADGLFTATTLLLQPLSGAWLVHRSGLAWSSTWLRGSLLLFAVAALCWLRVVVLQLRMRTLAREAVAAGTALPAQFGRCLRQWVVLGFVALFCFLGIFYFMVFRPVR</sequence>
<feature type="transmembrane region" description="Helical" evidence="1">
    <location>
        <begin position="39"/>
        <end position="61"/>
    </location>
</feature>
<comment type="caution">
    <text evidence="2">The sequence shown here is derived from an EMBL/GenBank/DDBJ whole genome shotgun (WGS) entry which is preliminary data.</text>
</comment>
<dbReference type="InterPro" id="IPR018729">
    <property type="entry name" value="DUF2269_transmembrane"/>
</dbReference>
<keyword evidence="1" id="KW-0472">Membrane</keyword>
<keyword evidence="1" id="KW-0812">Transmembrane</keyword>
<feature type="transmembrane region" description="Helical" evidence="1">
    <location>
        <begin position="81"/>
        <end position="101"/>
    </location>
</feature>